<feature type="compositionally biased region" description="Acidic residues" evidence="1">
    <location>
        <begin position="116"/>
        <end position="127"/>
    </location>
</feature>
<feature type="region of interest" description="Disordered" evidence="1">
    <location>
        <begin position="85"/>
        <end position="158"/>
    </location>
</feature>
<evidence type="ECO:0000313" key="3">
    <source>
        <dbReference type="Proteomes" id="UP000499080"/>
    </source>
</evidence>
<sequence length="158" mass="18180">MNVHGISSPEAMKLNGNVVENSNIFKANWKRVNSKQLPELEIGKEVFVRVPTASKQDDKWNRGSIVGVHNSRSYDINTEDKTIRRNRNLLKQSTSNDDGNNLREESSEDTTQNLIQEEEPSEMEESEDKGMQQSNIEGNMPRMARLERVIKTTKRYKD</sequence>
<keyword evidence="3" id="KW-1185">Reference proteome</keyword>
<dbReference type="EMBL" id="BGPR01001659">
    <property type="protein sequence ID" value="GBM58960.1"/>
    <property type="molecule type" value="Genomic_DNA"/>
</dbReference>
<proteinExistence type="predicted"/>
<comment type="caution">
    <text evidence="2">The sequence shown here is derived from an EMBL/GenBank/DDBJ whole genome shotgun (WGS) entry which is preliminary data.</text>
</comment>
<evidence type="ECO:0000313" key="2">
    <source>
        <dbReference type="EMBL" id="GBM58960.1"/>
    </source>
</evidence>
<accession>A0A4Y2GYU2</accession>
<reference evidence="2 3" key="1">
    <citation type="journal article" date="2019" name="Sci. Rep.">
        <title>Orb-weaving spider Araneus ventricosus genome elucidates the spidroin gene catalogue.</title>
        <authorList>
            <person name="Kono N."/>
            <person name="Nakamura H."/>
            <person name="Ohtoshi R."/>
            <person name="Moran D.A.P."/>
            <person name="Shinohara A."/>
            <person name="Yoshida Y."/>
            <person name="Fujiwara M."/>
            <person name="Mori M."/>
            <person name="Tomita M."/>
            <person name="Arakawa K."/>
        </authorList>
    </citation>
    <scope>NUCLEOTIDE SEQUENCE [LARGE SCALE GENOMIC DNA]</scope>
</reference>
<protein>
    <submittedName>
        <fullName evidence="2">Uncharacterized protein</fullName>
    </submittedName>
</protein>
<dbReference type="Proteomes" id="UP000499080">
    <property type="component" value="Unassembled WGS sequence"/>
</dbReference>
<evidence type="ECO:0000256" key="1">
    <source>
        <dbReference type="SAM" id="MobiDB-lite"/>
    </source>
</evidence>
<gene>
    <name evidence="2" type="ORF">AVEN_230077_1</name>
</gene>
<dbReference type="AlphaFoldDB" id="A0A4Y2GYU2"/>
<organism evidence="2 3">
    <name type="scientific">Araneus ventricosus</name>
    <name type="common">Orbweaver spider</name>
    <name type="synonym">Epeira ventricosa</name>
    <dbReference type="NCBI Taxonomy" id="182803"/>
    <lineage>
        <taxon>Eukaryota</taxon>
        <taxon>Metazoa</taxon>
        <taxon>Ecdysozoa</taxon>
        <taxon>Arthropoda</taxon>
        <taxon>Chelicerata</taxon>
        <taxon>Arachnida</taxon>
        <taxon>Araneae</taxon>
        <taxon>Araneomorphae</taxon>
        <taxon>Entelegynae</taxon>
        <taxon>Araneoidea</taxon>
        <taxon>Araneidae</taxon>
        <taxon>Araneus</taxon>
    </lineage>
</organism>
<name>A0A4Y2GYU2_ARAVE</name>
<feature type="compositionally biased region" description="Polar residues" evidence="1">
    <location>
        <begin position="89"/>
        <end position="99"/>
    </location>
</feature>